<feature type="non-terminal residue" evidence="1">
    <location>
        <position position="1"/>
    </location>
</feature>
<dbReference type="SUPFAM" id="SSF54160">
    <property type="entry name" value="Chromo domain-like"/>
    <property type="match status" value="1"/>
</dbReference>
<sequence length="105" mass="12028">SYRLDLSPSLRRRGIHDVFHSSLLRIHEPNDDRLFPGRLDSQLLDLDDPEGEREWSISKILSHRGSATDAVFEILWTSGDRTWVPYAQIPNVAALTDYLELLGVE</sequence>
<proteinExistence type="predicted"/>
<feature type="non-terminal residue" evidence="1">
    <location>
        <position position="105"/>
    </location>
</feature>
<evidence type="ECO:0000313" key="2">
    <source>
        <dbReference type="Proteomes" id="UP000250043"/>
    </source>
</evidence>
<dbReference type="OrthoDB" id="3211671at2759"/>
<dbReference type="InterPro" id="IPR016197">
    <property type="entry name" value="Chromo-like_dom_sf"/>
</dbReference>
<dbReference type="AlphaFoldDB" id="A0A8E2AJ14"/>
<gene>
    <name evidence="1" type="ORF">OBBRIDRAFT_699259</name>
</gene>
<evidence type="ECO:0008006" key="3">
    <source>
        <dbReference type="Google" id="ProtNLM"/>
    </source>
</evidence>
<accession>A0A8E2AJ14</accession>
<reference evidence="1 2" key="1">
    <citation type="submission" date="2016-07" db="EMBL/GenBank/DDBJ databases">
        <title>Draft genome of the white-rot fungus Obba rivulosa 3A-2.</title>
        <authorList>
            <consortium name="DOE Joint Genome Institute"/>
            <person name="Miettinen O."/>
            <person name="Riley R."/>
            <person name="Acob R."/>
            <person name="Barry K."/>
            <person name="Cullen D."/>
            <person name="De Vries R."/>
            <person name="Hainaut M."/>
            <person name="Hatakka A."/>
            <person name="Henrissat B."/>
            <person name="Hilden K."/>
            <person name="Kuo R."/>
            <person name="Labutti K."/>
            <person name="Lipzen A."/>
            <person name="Makela M.R."/>
            <person name="Sandor L."/>
            <person name="Spatafora J.W."/>
            <person name="Grigoriev I.V."/>
            <person name="Hibbett D.S."/>
        </authorList>
    </citation>
    <scope>NUCLEOTIDE SEQUENCE [LARGE SCALE GENOMIC DNA]</scope>
    <source>
        <strain evidence="1 2">3A-2</strain>
    </source>
</reference>
<name>A0A8E2AJ14_9APHY</name>
<evidence type="ECO:0000313" key="1">
    <source>
        <dbReference type="EMBL" id="OCH85401.1"/>
    </source>
</evidence>
<keyword evidence="2" id="KW-1185">Reference proteome</keyword>
<organism evidence="1 2">
    <name type="scientific">Obba rivulosa</name>
    <dbReference type="NCBI Taxonomy" id="1052685"/>
    <lineage>
        <taxon>Eukaryota</taxon>
        <taxon>Fungi</taxon>
        <taxon>Dikarya</taxon>
        <taxon>Basidiomycota</taxon>
        <taxon>Agaricomycotina</taxon>
        <taxon>Agaricomycetes</taxon>
        <taxon>Polyporales</taxon>
        <taxon>Gelatoporiaceae</taxon>
        <taxon>Obba</taxon>
    </lineage>
</organism>
<dbReference type="EMBL" id="KV722586">
    <property type="protein sequence ID" value="OCH85401.1"/>
    <property type="molecule type" value="Genomic_DNA"/>
</dbReference>
<protein>
    <recommendedName>
        <fullName evidence="3">Chromo domain-containing protein</fullName>
    </recommendedName>
</protein>
<dbReference type="Proteomes" id="UP000250043">
    <property type="component" value="Unassembled WGS sequence"/>
</dbReference>